<feature type="domain" description="NlpC/P60" evidence="6">
    <location>
        <begin position="236"/>
        <end position="370"/>
    </location>
</feature>
<keyword evidence="4" id="KW-0788">Thiol protease</keyword>
<dbReference type="GO" id="GO:0008234">
    <property type="term" value="F:cysteine-type peptidase activity"/>
    <property type="evidence" value="ECO:0007669"/>
    <property type="project" value="UniProtKB-KW"/>
</dbReference>
<dbReference type="AlphaFoldDB" id="A0A9D1HA24"/>
<dbReference type="Gene3D" id="2.30.30.40">
    <property type="entry name" value="SH3 Domains"/>
    <property type="match status" value="2"/>
</dbReference>
<comment type="caution">
    <text evidence="7">The sequence shown here is derived from an EMBL/GenBank/DDBJ whole genome shotgun (WGS) entry which is preliminary data.</text>
</comment>
<dbReference type="InterPro" id="IPR000064">
    <property type="entry name" value="NLP_P60_dom"/>
</dbReference>
<reference evidence="7" key="2">
    <citation type="journal article" date="2021" name="PeerJ">
        <title>Extensive microbial diversity within the chicken gut microbiome revealed by metagenomics and culture.</title>
        <authorList>
            <person name="Gilroy R."/>
            <person name="Ravi A."/>
            <person name="Getino M."/>
            <person name="Pursley I."/>
            <person name="Horton D.L."/>
            <person name="Alikhan N.F."/>
            <person name="Baker D."/>
            <person name="Gharbi K."/>
            <person name="Hall N."/>
            <person name="Watson M."/>
            <person name="Adriaenssens E.M."/>
            <person name="Foster-Nyarko E."/>
            <person name="Jarju S."/>
            <person name="Secka A."/>
            <person name="Antonio M."/>
            <person name="Oren A."/>
            <person name="Chaudhuri R.R."/>
            <person name="La Ragione R."/>
            <person name="Hildebrand F."/>
            <person name="Pallen M.J."/>
        </authorList>
    </citation>
    <scope>NUCLEOTIDE SEQUENCE</scope>
    <source>
        <strain evidence="7">1383</strain>
    </source>
</reference>
<dbReference type="Gene3D" id="3.90.1720.10">
    <property type="entry name" value="endopeptidase domain like (from Nostoc punctiforme)"/>
    <property type="match status" value="1"/>
</dbReference>
<dbReference type="Pfam" id="PF18348">
    <property type="entry name" value="SH3_16"/>
    <property type="match status" value="1"/>
</dbReference>
<dbReference type="Proteomes" id="UP000824161">
    <property type="component" value="Unassembled WGS sequence"/>
</dbReference>
<accession>A0A9D1HA24</accession>
<dbReference type="InterPro" id="IPR051202">
    <property type="entry name" value="Peptidase_C40"/>
</dbReference>
<gene>
    <name evidence="7" type="ORF">IAC44_06205</name>
</gene>
<comment type="similarity">
    <text evidence="1">Belongs to the peptidase C40 family.</text>
</comment>
<evidence type="ECO:0000256" key="2">
    <source>
        <dbReference type="ARBA" id="ARBA00022670"/>
    </source>
</evidence>
<evidence type="ECO:0000259" key="6">
    <source>
        <dbReference type="PROSITE" id="PS51935"/>
    </source>
</evidence>
<organism evidence="7 8">
    <name type="scientific">Candidatus Merdimorpha stercoravium</name>
    <dbReference type="NCBI Taxonomy" id="2840863"/>
    <lineage>
        <taxon>Bacteria</taxon>
        <taxon>Pseudomonadati</taxon>
        <taxon>Bacteroidota</taxon>
        <taxon>Flavobacteriia</taxon>
        <taxon>Flavobacteriales</taxon>
        <taxon>Candidatus Merdimorpha</taxon>
    </lineage>
</organism>
<dbReference type="GO" id="GO:0006508">
    <property type="term" value="P:proteolysis"/>
    <property type="evidence" value="ECO:0007669"/>
    <property type="project" value="UniProtKB-KW"/>
</dbReference>
<dbReference type="Pfam" id="PF00877">
    <property type="entry name" value="NLPC_P60"/>
    <property type="match status" value="1"/>
</dbReference>
<proteinExistence type="inferred from homology"/>
<reference evidence="7" key="1">
    <citation type="submission" date="2020-10" db="EMBL/GenBank/DDBJ databases">
        <authorList>
            <person name="Gilroy R."/>
        </authorList>
    </citation>
    <scope>NUCLEOTIDE SEQUENCE</scope>
    <source>
        <strain evidence="7">1383</strain>
    </source>
</reference>
<protein>
    <submittedName>
        <fullName evidence="7">C40 family peptidase</fullName>
    </submittedName>
</protein>
<name>A0A9D1HA24_9FLAO</name>
<evidence type="ECO:0000256" key="1">
    <source>
        <dbReference type="ARBA" id="ARBA00007074"/>
    </source>
</evidence>
<feature type="chain" id="PRO_5039337324" evidence="5">
    <location>
        <begin position="19"/>
        <end position="391"/>
    </location>
</feature>
<dbReference type="PANTHER" id="PTHR47053">
    <property type="entry name" value="MUREIN DD-ENDOPEPTIDASE MEPH-RELATED"/>
    <property type="match status" value="1"/>
</dbReference>
<evidence type="ECO:0000313" key="7">
    <source>
        <dbReference type="EMBL" id="HIT98413.1"/>
    </source>
</evidence>
<keyword evidence="3" id="KW-0378">Hydrolase</keyword>
<evidence type="ECO:0000256" key="3">
    <source>
        <dbReference type="ARBA" id="ARBA00022801"/>
    </source>
</evidence>
<dbReference type="PANTHER" id="PTHR47053:SF1">
    <property type="entry name" value="MUREIN DD-ENDOPEPTIDASE MEPH-RELATED"/>
    <property type="match status" value="1"/>
</dbReference>
<dbReference type="InterPro" id="IPR041382">
    <property type="entry name" value="SH3_16"/>
</dbReference>
<dbReference type="SMART" id="SM00287">
    <property type="entry name" value="SH3b"/>
    <property type="match status" value="2"/>
</dbReference>
<feature type="signal peptide" evidence="5">
    <location>
        <begin position="1"/>
        <end position="18"/>
    </location>
</feature>
<sequence>MKRLLLLVSCFVCAGAFAQDADKAIESVKEKLALDDRTSVFDVKAVPTNGPTVLTGETSVPQAKEELLRMLEDQGVETIDAITLLPDEKALEGKTYGVIRIPVGTLRYGPSYASEQATQLLMGTPVRILKKAGWYLVQTPEDYVSWVSSSSVEPMTRQQYNEYLSHKKLIFLSDEGWIYEKPDASSQRVAPVLVGALLLDKGSKGKYAQVELPDGRQGYVPKSQVTDFDQWRKDTRPTAENVVKNAYRFMGTPYLWAGTSADMLDCSGFTKTVYMINGVILARDASQQCFTGESVDISSGYDKLQPGDLVFFGNRKPDGSPNRVWHVGIYVGDGRFIHEAGDVHVSSFNPEHPEYSQSYVDILVHAARIIGNQDKGLGITSYENNPYFAQQ</sequence>
<dbReference type="EMBL" id="DVLY01000151">
    <property type="protein sequence ID" value="HIT98413.1"/>
    <property type="molecule type" value="Genomic_DNA"/>
</dbReference>
<evidence type="ECO:0000256" key="5">
    <source>
        <dbReference type="SAM" id="SignalP"/>
    </source>
</evidence>
<dbReference type="InterPro" id="IPR003646">
    <property type="entry name" value="SH3-like_bac-type"/>
</dbReference>
<dbReference type="InterPro" id="IPR038765">
    <property type="entry name" value="Papain-like_cys_pep_sf"/>
</dbReference>
<keyword evidence="5" id="KW-0732">Signal</keyword>
<dbReference type="PROSITE" id="PS51935">
    <property type="entry name" value="NLPC_P60"/>
    <property type="match status" value="1"/>
</dbReference>
<evidence type="ECO:0000256" key="4">
    <source>
        <dbReference type="ARBA" id="ARBA00022807"/>
    </source>
</evidence>
<keyword evidence="2" id="KW-0645">Protease</keyword>
<evidence type="ECO:0000313" key="8">
    <source>
        <dbReference type="Proteomes" id="UP000824161"/>
    </source>
</evidence>
<dbReference type="SUPFAM" id="SSF54001">
    <property type="entry name" value="Cysteine proteinases"/>
    <property type="match status" value="1"/>
</dbReference>